<reference evidence="2 3" key="1">
    <citation type="submission" date="2017-03" db="EMBL/GenBank/DDBJ databases">
        <authorList>
            <person name="Afonso C.L."/>
            <person name="Miller P.J."/>
            <person name="Scott M.A."/>
            <person name="Spackman E."/>
            <person name="Goraichik I."/>
            <person name="Dimitrov K.M."/>
            <person name="Suarez D.L."/>
            <person name="Swayne D.E."/>
        </authorList>
    </citation>
    <scope>NUCLEOTIDE SEQUENCE [LARGE SCALE GENOMIC DNA]</scope>
    <source>
        <strain evidence="2 3">CECT 7971</strain>
    </source>
</reference>
<dbReference type="Proteomes" id="UP000193307">
    <property type="component" value="Unassembled WGS sequence"/>
</dbReference>
<keyword evidence="1" id="KW-1133">Transmembrane helix</keyword>
<keyword evidence="3" id="KW-1185">Reference proteome</keyword>
<dbReference type="EMBL" id="FWFW01000009">
    <property type="protein sequence ID" value="SLN54127.1"/>
    <property type="molecule type" value="Genomic_DNA"/>
</dbReference>
<evidence type="ECO:0000313" key="2">
    <source>
        <dbReference type="EMBL" id="SLN54127.1"/>
    </source>
</evidence>
<gene>
    <name evidence="2" type="ORF">PAM7971_02769</name>
</gene>
<keyword evidence="1" id="KW-0812">Transmembrane</keyword>
<dbReference type="RefSeq" id="WP_085849881.1">
    <property type="nucleotide sequence ID" value="NZ_FNZV01000009.1"/>
</dbReference>
<sequence length="79" mass="8522">MAFYSDNSFTSFQGRALGRHGMLSLPHRLRLPVVTLALGALASLVIAAGALDWLPVGGSLTHELSQIEYLTGTVEQIKR</sequence>
<dbReference type="AlphaFoldDB" id="A0A1Y5T1X6"/>
<accession>A0A1Y5T1X6</accession>
<evidence type="ECO:0000313" key="3">
    <source>
        <dbReference type="Proteomes" id="UP000193307"/>
    </source>
</evidence>
<evidence type="ECO:0000256" key="1">
    <source>
        <dbReference type="SAM" id="Phobius"/>
    </source>
</evidence>
<protein>
    <submittedName>
        <fullName evidence="2">Uncharacterized protein</fullName>
    </submittedName>
</protein>
<organism evidence="2 3">
    <name type="scientific">Pacificibacter marinus</name>
    <dbReference type="NCBI Taxonomy" id="658057"/>
    <lineage>
        <taxon>Bacteria</taxon>
        <taxon>Pseudomonadati</taxon>
        <taxon>Pseudomonadota</taxon>
        <taxon>Alphaproteobacteria</taxon>
        <taxon>Rhodobacterales</taxon>
        <taxon>Roseobacteraceae</taxon>
        <taxon>Pacificibacter</taxon>
    </lineage>
</organism>
<keyword evidence="1" id="KW-0472">Membrane</keyword>
<proteinExistence type="predicted"/>
<dbReference type="OrthoDB" id="9956850at2"/>
<feature type="transmembrane region" description="Helical" evidence="1">
    <location>
        <begin position="29"/>
        <end position="51"/>
    </location>
</feature>
<name>A0A1Y5T1X6_9RHOB</name>